<proteinExistence type="inferred from homology"/>
<dbReference type="EC" id="2.1.1.72" evidence="2"/>
<evidence type="ECO:0000256" key="4">
    <source>
        <dbReference type="ARBA" id="ARBA00022679"/>
    </source>
</evidence>
<dbReference type="Pfam" id="PF02086">
    <property type="entry name" value="MethyltransfD12"/>
    <property type="match status" value="1"/>
</dbReference>
<dbReference type="GO" id="GO:1904047">
    <property type="term" value="F:S-adenosyl-L-methionine binding"/>
    <property type="evidence" value="ECO:0007669"/>
    <property type="project" value="TreeGrafter"/>
</dbReference>
<organism evidence="7">
    <name type="scientific">Candidatus Heimdallarchaeum endolithica</name>
    <dbReference type="NCBI Taxonomy" id="2876572"/>
    <lineage>
        <taxon>Archaea</taxon>
        <taxon>Promethearchaeati</taxon>
        <taxon>Candidatus Heimdallarchaeota</taxon>
        <taxon>Candidatus Heimdallarchaeia (ex Rinke et al. 2021) (nom. nud.)</taxon>
        <taxon>Candidatus Heimdallarchaeales</taxon>
        <taxon>Candidatus Heimdallarchaeaceae</taxon>
        <taxon>Candidatus Heimdallarchaeum</taxon>
    </lineage>
</organism>
<protein>
    <recommendedName>
        <fullName evidence="2">site-specific DNA-methyltransferase (adenine-specific)</fullName>
        <ecNumber evidence="2">2.1.1.72</ecNumber>
    </recommendedName>
</protein>
<evidence type="ECO:0000256" key="6">
    <source>
        <dbReference type="ARBA" id="ARBA00047942"/>
    </source>
</evidence>
<dbReference type="PIRSF" id="PIRSF000398">
    <property type="entry name" value="M_m6A_EcoRV"/>
    <property type="match status" value="1"/>
</dbReference>
<dbReference type="GO" id="GO:0032259">
    <property type="term" value="P:methylation"/>
    <property type="evidence" value="ECO:0007669"/>
    <property type="project" value="UniProtKB-KW"/>
</dbReference>
<comment type="similarity">
    <text evidence="1">Belongs to the N(4)/N(6)-methyltransferase family.</text>
</comment>
<evidence type="ECO:0000256" key="2">
    <source>
        <dbReference type="ARBA" id="ARBA00011900"/>
    </source>
</evidence>
<dbReference type="EMBL" id="CP084167">
    <property type="protein sequence ID" value="UJG43160.1"/>
    <property type="molecule type" value="Genomic_DNA"/>
</dbReference>
<keyword evidence="5" id="KW-0949">S-adenosyl-L-methionine</keyword>
<dbReference type="InterPro" id="IPR029063">
    <property type="entry name" value="SAM-dependent_MTases_sf"/>
</dbReference>
<evidence type="ECO:0000256" key="3">
    <source>
        <dbReference type="ARBA" id="ARBA00022603"/>
    </source>
</evidence>
<dbReference type="PANTHER" id="PTHR30481:SF3">
    <property type="entry name" value="DNA ADENINE METHYLASE"/>
    <property type="match status" value="1"/>
</dbReference>
<gene>
    <name evidence="7" type="ORF">K9W46_12400</name>
</gene>
<dbReference type="GO" id="GO:0043565">
    <property type="term" value="F:sequence-specific DNA binding"/>
    <property type="evidence" value="ECO:0007669"/>
    <property type="project" value="TreeGrafter"/>
</dbReference>
<evidence type="ECO:0000256" key="5">
    <source>
        <dbReference type="ARBA" id="ARBA00022691"/>
    </source>
</evidence>
<accession>A0A9Y1BQS0</accession>
<reference evidence="7" key="1">
    <citation type="journal article" date="2022" name="Nat. Microbiol.">
        <title>Unique mobile elements and scalable gene flow at the prokaryote-eukaryote boundary revealed by circularized Asgard archaea genomes.</title>
        <authorList>
            <person name="Wu F."/>
            <person name="Speth D.R."/>
            <person name="Philosof A."/>
            <person name="Cremiere A."/>
            <person name="Narayanan A."/>
            <person name="Barco R.A."/>
            <person name="Connon S.A."/>
            <person name="Amend J.P."/>
            <person name="Antoshechkin I.A."/>
            <person name="Orphan V.J."/>
        </authorList>
    </citation>
    <scope>NUCLEOTIDE SEQUENCE</scope>
    <source>
        <strain evidence="7">PR6</strain>
    </source>
</reference>
<dbReference type="GO" id="GO:0009007">
    <property type="term" value="F:site-specific DNA-methyltransferase (adenine-specific) activity"/>
    <property type="evidence" value="ECO:0007669"/>
    <property type="project" value="UniProtKB-EC"/>
</dbReference>
<evidence type="ECO:0000313" key="7">
    <source>
        <dbReference type="EMBL" id="UJG43160.1"/>
    </source>
</evidence>
<dbReference type="PANTHER" id="PTHR30481">
    <property type="entry name" value="DNA ADENINE METHYLASE"/>
    <property type="match status" value="1"/>
</dbReference>
<dbReference type="InterPro" id="IPR023095">
    <property type="entry name" value="Ade_MeTrfase_dom_2"/>
</dbReference>
<dbReference type="NCBIfam" id="TIGR00571">
    <property type="entry name" value="dam"/>
    <property type="match status" value="1"/>
</dbReference>
<dbReference type="AlphaFoldDB" id="A0A9Y1BQS0"/>
<keyword evidence="4" id="KW-0808">Transferase</keyword>
<dbReference type="PROSITE" id="PS00092">
    <property type="entry name" value="N6_MTASE"/>
    <property type="match status" value="1"/>
</dbReference>
<dbReference type="SUPFAM" id="SSF53335">
    <property type="entry name" value="S-adenosyl-L-methionine-dependent methyltransferases"/>
    <property type="match status" value="1"/>
</dbReference>
<dbReference type="InterPro" id="IPR002052">
    <property type="entry name" value="DNA_methylase_N6_adenine_CS"/>
</dbReference>
<dbReference type="InterPro" id="IPR012263">
    <property type="entry name" value="M_m6A_EcoRV"/>
</dbReference>
<dbReference type="Gene3D" id="3.40.50.150">
    <property type="entry name" value="Vaccinia Virus protein VP39"/>
    <property type="match status" value="1"/>
</dbReference>
<dbReference type="Gene3D" id="1.10.1020.10">
    <property type="entry name" value="Adenine-specific Methyltransferase, Domain 2"/>
    <property type="match status" value="1"/>
</dbReference>
<name>A0A9Y1BQS0_9ARCH</name>
<dbReference type="InterPro" id="IPR012327">
    <property type="entry name" value="MeTrfase_D12"/>
</dbReference>
<keyword evidence="3 7" id="KW-0489">Methyltransferase</keyword>
<sequence>MQTKKEKNRNETSRQTFIESYINDKRKNKSPTFKISPEPVVKWAGGKRGLIEQYSRYFPSNFNYYFEPFFGGGAVFFHLSSLGLIKKAKISDINSELINMYIVIRDNVEELIFELKSGKYYNDKEQYYKIRAEEPNDPVLRAARLIYLNHTCFNGLYRVNKKGKFNVPYGRYPKDVKIFDENNLREVMLSLQNVEITVEDFEESVKEAKKGDFVYFDPPYAPLTKTADFTSYTKEGFGENEQKRLAEVFRQLCDKGCYVMESNSSAQIIKDLYSEFNIITVRAKRYINSDPSGRKGVDELLILSPNLLESA</sequence>
<comment type="catalytic activity">
    <reaction evidence="6">
        <text>a 2'-deoxyadenosine in DNA + S-adenosyl-L-methionine = an N(6)-methyl-2'-deoxyadenosine in DNA + S-adenosyl-L-homocysteine + H(+)</text>
        <dbReference type="Rhea" id="RHEA:15197"/>
        <dbReference type="Rhea" id="RHEA-COMP:12418"/>
        <dbReference type="Rhea" id="RHEA-COMP:12419"/>
        <dbReference type="ChEBI" id="CHEBI:15378"/>
        <dbReference type="ChEBI" id="CHEBI:57856"/>
        <dbReference type="ChEBI" id="CHEBI:59789"/>
        <dbReference type="ChEBI" id="CHEBI:90615"/>
        <dbReference type="ChEBI" id="CHEBI:90616"/>
        <dbReference type="EC" id="2.1.1.72"/>
    </reaction>
</comment>
<dbReference type="GO" id="GO:0009307">
    <property type="term" value="P:DNA restriction-modification system"/>
    <property type="evidence" value="ECO:0007669"/>
    <property type="project" value="InterPro"/>
</dbReference>
<dbReference type="Proteomes" id="UP001200513">
    <property type="component" value="Chromosome"/>
</dbReference>
<evidence type="ECO:0000256" key="1">
    <source>
        <dbReference type="ARBA" id="ARBA00006594"/>
    </source>
</evidence>
<dbReference type="PRINTS" id="PR00505">
    <property type="entry name" value="D12N6MTFRASE"/>
</dbReference>
<dbReference type="GO" id="GO:0006298">
    <property type="term" value="P:mismatch repair"/>
    <property type="evidence" value="ECO:0007669"/>
    <property type="project" value="TreeGrafter"/>
</dbReference>